<reference evidence="1 2" key="1">
    <citation type="submission" date="2011-05" db="EMBL/GenBank/DDBJ databases">
        <title>Complete sequence of chromosome of Frankia symbiont of Datisca glomerata.</title>
        <authorList>
            <consortium name="US DOE Joint Genome Institute"/>
            <person name="Lucas S."/>
            <person name="Han J."/>
            <person name="Lapidus A."/>
            <person name="Cheng J.-F."/>
            <person name="Goodwin L."/>
            <person name="Pitluck S."/>
            <person name="Peters L."/>
            <person name="Mikhailova N."/>
            <person name="Chertkov O."/>
            <person name="Teshima H."/>
            <person name="Han C."/>
            <person name="Tapia R."/>
            <person name="Land M."/>
            <person name="Hauser L."/>
            <person name="Kyrpides N."/>
            <person name="Ivanova N."/>
            <person name="Pagani I."/>
            <person name="Berry A."/>
            <person name="Pawlowski K."/>
            <person name="Persson T."/>
            <person name="Vanden Heuvel B."/>
            <person name="Benson D."/>
            <person name="Woyke T."/>
        </authorList>
    </citation>
    <scope>NUCLEOTIDE SEQUENCE [LARGE SCALE GENOMIC DNA]</scope>
    <source>
        <strain evidence="2">4085684</strain>
    </source>
</reference>
<dbReference type="EMBL" id="CP002801">
    <property type="protein sequence ID" value="AEH10798.1"/>
    <property type="molecule type" value="Genomic_DNA"/>
</dbReference>
<gene>
    <name evidence="1" type="ordered locus">FsymDg_3515</name>
</gene>
<sequence length="291" mass="31939">MPMSIAVHSAIQFVYANARLLDRRRLEYLMGTTTAEQVIEALRPYQNADGGFGHALEPDIRAPGSEPAATLLALETLVEVGVTQHPVIDAAAHWVASAASPDGTLPQMSATGAGYPHAPFINPGGPTFLTFALAGVLWRTETRSAWLDLATEWCWRELQAVERPHTYTVVFALRFLDAVPDTDRACGVIDRLRSLPDEMGCIPVPGGLDDERVTPLDLSPQPGARSRRLFTSVQIAADLDRVERTRLDDGGWDFDFLHWSAGQALDWRGSVTVSNLQRLLRHDRITPQPAA</sequence>
<dbReference type="InterPro" id="IPR008930">
    <property type="entry name" value="Terpenoid_cyclase/PrenylTrfase"/>
</dbReference>
<evidence type="ECO:0000313" key="2">
    <source>
        <dbReference type="Proteomes" id="UP000001549"/>
    </source>
</evidence>
<evidence type="ECO:0000313" key="1">
    <source>
        <dbReference type="EMBL" id="AEH10798.1"/>
    </source>
</evidence>
<organism evidence="1 2">
    <name type="scientific">Candidatus Protofrankia datiscae</name>
    <dbReference type="NCBI Taxonomy" id="2716812"/>
    <lineage>
        <taxon>Bacteria</taxon>
        <taxon>Bacillati</taxon>
        <taxon>Actinomycetota</taxon>
        <taxon>Actinomycetes</taxon>
        <taxon>Frankiales</taxon>
        <taxon>Frankiaceae</taxon>
        <taxon>Protofrankia</taxon>
    </lineage>
</organism>
<dbReference type="KEGG" id="fsy:FsymDg_3515"/>
<dbReference type="HOGENOM" id="CLU_051344_0_0_11"/>
<keyword evidence="2" id="KW-1185">Reference proteome</keyword>
<dbReference type="AlphaFoldDB" id="F8B2C1"/>
<dbReference type="STRING" id="656024.FsymDg_3515"/>
<protein>
    <recommendedName>
        <fullName evidence="3">Prenyltransferase/squalene oxidase</fullName>
    </recommendedName>
</protein>
<evidence type="ECO:0008006" key="3">
    <source>
        <dbReference type="Google" id="ProtNLM"/>
    </source>
</evidence>
<proteinExistence type="predicted"/>
<dbReference type="Gene3D" id="1.50.10.20">
    <property type="match status" value="1"/>
</dbReference>
<dbReference type="SUPFAM" id="SSF48239">
    <property type="entry name" value="Terpenoid cyclases/Protein prenyltransferases"/>
    <property type="match status" value="1"/>
</dbReference>
<accession>F8B2C1</accession>
<name>F8B2C1_9ACTN</name>
<dbReference type="eggNOG" id="COG3612">
    <property type="taxonomic scope" value="Bacteria"/>
</dbReference>
<dbReference type="Proteomes" id="UP000001549">
    <property type="component" value="Chromosome"/>
</dbReference>